<evidence type="ECO:0000313" key="1">
    <source>
        <dbReference type="EMBL" id="MBF8178392.1"/>
    </source>
</evidence>
<comment type="caution">
    <text evidence="1">The sequence shown here is derived from an EMBL/GenBank/DDBJ whole genome shotgun (WGS) entry which is preliminary data.</text>
</comment>
<organism evidence="1 2">
    <name type="scientific">Herminiimonas contaminans</name>
    <dbReference type="NCBI Taxonomy" id="1111140"/>
    <lineage>
        <taxon>Bacteria</taxon>
        <taxon>Pseudomonadati</taxon>
        <taxon>Pseudomonadota</taxon>
        <taxon>Betaproteobacteria</taxon>
        <taxon>Burkholderiales</taxon>
        <taxon>Oxalobacteraceae</taxon>
        <taxon>Herminiimonas</taxon>
    </lineage>
</organism>
<name>A0ABS0EU68_9BURK</name>
<dbReference type="Proteomes" id="UP000657372">
    <property type="component" value="Unassembled WGS sequence"/>
</dbReference>
<accession>A0ABS0EU68</accession>
<sequence length="213" mass="24187">MMEQTLRALLDGHFICTVRFKDSYVSLQDELMQEEVNVWLNKLDMRLARLGDDGAFFMAPNFISAKEITKVKDELRQFRDAYGPAVIMLDFIRQSMPDSTALSPGEYIRLADLEHAVIGNASMEEHLKSISSFIKGYAARNTVRENIKKLVEHLKEGGYLIVASSSIESYQVTGKIEQLYAVMAYIAENEGILGKRVEDEVSEEDMFEGTRNE</sequence>
<gene>
    <name evidence="1" type="ORF">IXC47_11930</name>
</gene>
<proteinExistence type="predicted"/>
<dbReference type="RefSeq" id="WP_195875770.1">
    <property type="nucleotide sequence ID" value="NZ_JADOEL010000009.1"/>
</dbReference>
<protein>
    <submittedName>
        <fullName evidence="1">Uncharacterized protein</fullName>
    </submittedName>
</protein>
<keyword evidence="2" id="KW-1185">Reference proteome</keyword>
<dbReference type="EMBL" id="JADOEL010000009">
    <property type="protein sequence ID" value="MBF8178392.1"/>
    <property type="molecule type" value="Genomic_DNA"/>
</dbReference>
<reference evidence="1 2" key="1">
    <citation type="submission" date="2020-11" db="EMBL/GenBank/DDBJ databases">
        <title>WGS of Herminiimonas contaminans strain Marseille-Q4544 isolated from planarians Schmidtea mediterranea.</title>
        <authorList>
            <person name="Kangale L."/>
        </authorList>
    </citation>
    <scope>NUCLEOTIDE SEQUENCE [LARGE SCALE GENOMIC DNA]</scope>
    <source>
        <strain evidence="1 2">Marseille-Q4544</strain>
    </source>
</reference>
<evidence type="ECO:0000313" key="2">
    <source>
        <dbReference type="Proteomes" id="UP000657372"/>
    </source>
</evidence>